<proteinExistence type="predicted"/>
<organism evidence="2 3">
    <name type="scientific">Chondrus crispus</name>
    <name type="common">Carrageen Irish moss</name>
    <name type="synonym">Polymorpha crispa</name>
    <dbReference type="NCBI Taxonomy" id="2769"/>
    <lineage>
        <taxon>Eukaryota</taxon>
        <taxon>Rhodophyta</taxon>
        <taxon>Florideophyceae</taxon>
        <taxon>Rhodymeniophycidae</taxon>
        <taxon>Gigartinales</taxon>
        <taxon>Gigartinaceae</taxon>
        <taxon>Chondrus</taxon>
    </lineage>
</organism>
<sequence>MPWRADGPRSLRCVAIWIISARQARALLCLWRREVPRNFSLAWVSRSTSHRRAVWGCVALLRAVRMSGACWKRSAWLRKWNALASIRVQEISLRGVIWHLPNGK</sequence>
<dbReference type="KEGG" id="ccp:CHC_T00007402001"/>
<dbReference type="Gramene" id="CDF40693">
    <property type="protein sequence ID" value="CDF40693"/>
    <property type="gene ID" value="CHC_T00007402001"/>
</dbReference>
<dbReference type="Proteomes" id="UP000012073">
    <property type="component" value="Unassembled WGS sequence"/>
</dbReference>
<dbReference type="AlphaFoldDB" id="R7QSH3"/>
<keyword evidence="3" id="KW-1185">Reference proteome</keyword>
<reference evidence="3" key="1">
    <citation type="journal article" date="2013" name="Proc. Natl. Acad. Sci. U.S.A.">
        <title>Genome structure and metabolic features in the red seaweed Chondrus crispus shed light on evolution of the Archaeplastida.</title>
        <authorList>
            <person name="Collen J."/>
            <person name="Porcel B."/>
            <person name="Carre W."/>
            <person name="Ball S.G."/>
            <person name="Chaparro C."/>
            <person name="Tonon T."/>
            <person name="Barbeyron T."/>
            <person name="Michel G."/>
            <person name="Noel B."/>
            <person name="Valentin K."/>
            <person name="Elias M."/>
            <person name="Artiguenave F."/>
            <person name="Arun A."/>
            <person name="Aury J.M."/>
            <person name="Barbosa-Neto J.F."/>
            <person name="Bothwell J.H."/>
            <person name="Bouget F.Y."/>
            <person name="Brillet L."/>
            <person name="Cabello-Hurtado F."/>
            <person name="Capella-Gutierrez S."/>
            <person name="Charrier B."/>
            <person name="Cladiere L."/>
            <person name="Cock J.M."/>
            <person name="Coelho S.M."/>
            <person name="Colleoni C."/>
            <person name="Czjzek M."/>
            <person name="Da Silva C."/>
            <person name="Delage L."/>
            <person name="Denoeud F."/>
            <person name="Deschamps P."/>
            <person name="Dittami S.M."/>
            <person name="Gabaldon T."/>
            <person name="Gachon C.M."/>
            <person name="Groisillier A."/>
            <person name="Herve C."/>
            <person name="Jabbari K."/>
            <person name="Katinka M."/>
            <person name="Kloareg B."/>
            <person name="Kowalczyk N."/>
            <person name="Labadie K."/>
            <person name="Leblanc C."/>
            <person name="Lopez P.J."/>
            <person name="McLachlan D.H."/>
            <person name="Meslet-Cladiere L."/>
            <person name="Moustafa A."/>
            <person name="Nehr Z."/>
            <person name="Nyvall Collen P."/>
            <person name="Panaud O."/>
            <person name="Partensky F."/>
            <person name="Poulain J."/>
            <person name="Rensing S.A."/>
            <person name="Rousvoal S."/>
            <person name="Samson G."/>
            <person name="Symeonidi A."/>
            <person name="Weissenbach J."/>
            <person name="Zambounis A."/>
            <person name="Wincker P."/>
            <person name="Boyen C."/>
        </authorList>
    </citation>
    <scope>NUCLEOTIDE SEQUENCE [LARGE SCALE GENOMIC DNA]</scope>
    <source>
        <strain evidence="3">cv. Stackhouse</strain>
    </source>
</reference>
<dbReference type="GeneID" id="17318706"/>
<keyword evidence="1" id="KW-0732">Signal</keyword>
<dbReference type="RefSeq" id="XP_005710987.1">
    <property type="nucleotide sequence ID" value="XM_005710930.1"/>
</dbReference>
<evidence type="ECO:0000313" key="3">
    <source>
        <dbReference type="Proteomes" id="UP000012073"/>
    </source>
</evidence>
<accession>R7QSH3</accession>
<evidence type="ECO:0008006" key="4">
    <source>
        <dbReference type="Google" id="ProtNLM"/>
    </source>
</evidence>
<feature type="signal peptide" evidence="1">
    <location>
        <begin position="1"/>
        <end position="26"/>
    </location>
</feature>
<evidence type="ECO:0000313" key="2">
    <source>
        <dbReference type="EMBL" id="CDF40693.1"/>
    </source>
</evidence>
<feature type="chain" id="PRO_5004443015" description="Secreted protein" evidence="1">
    <location>
        <begin position="27"/>
        <end position="104"/>
    </location>
</feature>
<protein>
    <recommendedName>
        <fullName evidence="4">Secreted protein</fullName>
    </recommendedName>
</protein>
<evidence type="ECO:0000256" key="1">
    <source>
        <dbReference type="SAM" id="SignalP"/>
    </source>
</evidence>
<name>R7QSH3_CHOCR</name>
<gene>
    <name evidence="2" type="ORF">CHC_T00007402001</name>
</gene>
<dbReference type="EMBL" id="HG002228">
    <property type="protein sequence ID" value="CDF40693.1"/>
    <property type="molecule type" value="Genomic_DNA"/>
</dbReference>